<evidence type="ECO:0000313" key="2">
    <source>
        <dbReference type="EMBL" id="STQ79234.1"/>
    </source>
</evidence>
<proteinExistence type="predicted"/>
<dbReference type="Proteomes" id="UP000254821">
    <property type="component" value="Unassembled WGS sequence"/>
</dbReference>
<sequence length="222" mass="23523">MYLTFTHMNNDDHKPTFVGFFIGGNMKEIMTRIELGGVLGKTFGKVHRRLISSDGEAIIALCKTISGFESFMISSKSRGLTYAVFRGKKNIGKDDLSYPVSGEIIRIIPVIIGSKKGGVLQTILGAVLVAAGVVYGYFSGDWANAAYAIQAGGAMMLGGVVQMLSPQAAGLASKQDPDNKASYAFGGVTNTTAQGYPVPLLYGKRRIGGAIISASITVEDQQ</sequence>
<reference evidence="2 3" key="1">
    <citation type="submission" date="2018-06" db="EMBL/GenBank/DDBJ databases">
        <authorList>
            <consortium name="Pathogen Informatics"/>
            <person name="Doyle S."/>
        </authorList>
    </citation>
    <scope>NUCLEOTIDE SEQUENCE [LARGE SCALE GENOMIC DNA]</scope>
    <source>
        <strain evidence="2 3">NCTC8105</strain>
    </source>
</reference>
<organism evidence="2 3">
    <name type="scientific">Hafnia alvei</name>
    <dbReference type="NCBI Taxonomy" id="569"/>
    <lineage>
        <taxon>Bacteria</taxon>
        <taxon>Pseudomonadati</taxon>
        <taxon>Pseudomonadota</taxon>
        <taxon>Gammaproteobacteria</taxon>
        <taxon>Enterobacterales</taxon>
        <taxon>Hafniaceae</taxon>
        <taxon>Hafnia</taxon>
    </lineage>
</organism>
<keyword evidence="1" id="KW-0472">Membrane</keyword>
<accession>A0A377PH27</accession>
<name>A0A377PH27_HAFAL</name>
<keyword evidence="1" id="KW-1133">Transmembrane helix</keyword>
<protein>
    <submittedName>
        <fullName evidence="2">Phage-related protein, tail component</fullName>
    </submittedName>
</protein>
<evidence type="ECO:0000313" key="3">
    <source>
        <dbReference type="Proteomes" id="UP000254821"/>
    </source>
</evidence>
<dbReference type="AlphaFoldDB" id="A0A377PH27"/>
<dbReference type="EMBL" id="UGHP01000001">
    <property type="protein sequence ID" value="STQ79234.1"/>
    <property type="molecule type" value="Genomic_DNA"/>
</dbReference>
<evidence type="ECO:0000256" key="1">
    <source>
        <dbReference type="SAM" id="Phobius"/>
    </source>
</evidence>
<feature type="transmembrane region" description="Helical" evidence="1">
    <location>
        <begin position="118"/>
        <end position="138"/>
    </location>
</feature>
<keyword evidence="1" id="KW-0812">Transmembrane</keyword>
<gene>
    <name evidence="2" type="ORF">NCTC8105_01304</name>
</gene>